<dbReference type="KEGG" id="dpe:6598989"/>
<dbReference type="InterPro" id="IPR000608">
    <property type="entry name" value="UBC"/>
</dbReference>
<keyword evidence="3" id="KW-0547">Nucleotide-binding</keyword>
<dbReference type="EMBL" id="CH479199">
    <property type="protein sequence ID" value="EDW29421.1"/>
    <property type="molecule type" value="Genomic_DNA"/>
</dbReference>
<evidence type="ECO:0000259" key="7">
    <source>
        <dbReference type="PROSITE" id="PS50127"/>
    </source>
</evidence>
<dbReference type="Proteomes" id="UP000008744">
    <property type="component" value="Unassembled WGS sequence"/>
</dbReference>
<reference evidence="8" key="2">
    <citation type="submission" date="2008-06" db="EMBL/GenBank/DDBJ databases">
        <authorList>
            <consortium name="FlyBase"/>
        </authorList>
    </citation>
    <scope>NUCLEOTIDE SEQUENCE</scope>
    <source>
        <strain evidence="8">MSH-3</strain>
    </source>
</reference>
<dbReference type="GO" id="GO:0061631">
    <property type="term" value="F:ubiquitin conjugating enzyme activity"/>
    <property type="evidence" value="ECO:0007669"/>
    <property type="project" value="UniProtKB-EC"/>
</dbReference>
<dbReference type="GeneID" id="6598986"/>
<gene>
    <name evidence="8" type="primary">Dper\GL22792</name>
    <name evidence="9" type="synonym">Dper\GL22790</name>
    <name evidence="9" type="ORF">Dper_GL22790</name>
    <name evidence="8" type="ORF">Dper_GL22792</name>
    <name evidence="8" type="ORF">GL22790</name>
    <name evidence="8" type="ORF">GL22792</name>
</gene>
<dbReference type="AlphaFoldDB" id="B4GZJ4"/>
<keyword evidence="5" id="KW-0067">ATP-binding</keyword>
<evidence type="ECO:0000256" key="2">
    <source>
        <dbReference type="ARBA" id="ARBA00022679"/>
    </source>
</evidence>
<keyword evidence="4" id="KW-0833">Ubl conjugation pathway</keyword>
<dbReference type="GeneID" id="6598989"/>
<sequence>MAPRRSARILAANQASPAAPPLTRRAAFLRAVEAISVHGRRRTTTTASRRRRTTTAASRRRAIQIAPNQPPAEDPPVVNRRETNRARVNGYLDGGWHLITRENFELRADLEMPHAMTAGRGAAAPENVMGTELGVRRLHREMAKMTSDPTDGCTVELVDDCIYVWKAVILGPLGTPYEGGHFELRLHFPQTYPARPPAILFRTRVYHCNIYRQDICVDILHSAWSPALTVEKILLSIRSLLSDPNPESPLNGAAAQLYKTNREQHDRRAQEWTARYAQPVDSTSE</sequence>
<feature type="compositionally biased region" description="Basic residues" evidence="6">
    <location>
        <begin position="39"/>
        <end position="62"/>
    </location>
</feature>
<dbReference type="InterPro" id="IPR050113">
    <property type="entry name" value="Ub_conjugating_enzyme"/>
</dbReference>
<evidence type="ECO:0000313" key="8">
    <source>
        <dbReference type="EMBL" id="EDW29421.1"/>
    </source>
</evidence>
<dbReference type="EC" id="2.3.2.23" evidence="1"/>
<evidence type="ECO:0000256" key="6">
    <source>
        <dbReference type="SAM" id="MobiDB-lite"/>
    </source>
</evidence>
<dbReference type="SMART" id="SM00212">
    <property type="entry name" value="UBCc"/>
    <property type="match status" value="1"/>
</dbReference>
<feature type="region of interest" description="Disordered" evidence="6">
    <location>
        <begin position="39"/>
        <end position="78"/>
    </location>
</feature>
<evidence type="ECO:0000256" key="5">
    <source>
        <dbReference type="ARBA" id="ARBA00022840"/>
    </source>
</evidence>
<reference evidence="8 10" key="1">
    <citation type="journal article" date="2007" name="Nature">
        <title>Evolution of genes and genomes on the Drosophila phylogeny.</title>
        <authorList>
            <consortium name="Drosophila 12 Genomes Consortium"/>
            <person name="Clark A.G."/>
            <person name="Eisen M.B."/>
            <person name="Smith D.R."/>
            <person name="Bergman C.M."/>
            <person name="Oliver B."/>
            <person name="Markow T.A."/>
            <person name="Kaufman T.C."/>
            <person name="Kellis M."/>
            <person name="Gelbart W."/>
            <person name="Iyer V.N."/>
            <person name="Pollard D.A."/>
            <person name="Sackton T.B."/>
            <person name="Larracuente A.M."/>
            <person name="Singh N.D."/>
            <person name="Abad J.P."/>
            <person name="Abt D.N."/>
            <person name="Adryan B."/>
            <person name="Aguade M."/>
            <person name="Akashi H."/>
            <person name="Anderson W.W."/>
            <person name="Aquadro C.F."/>
            <person name="Ardell D.H."/>
            <person name="Arguello R."/>
            <person name="Artieri C.G."/>
            <person name="Barbash D.A."/>
            <person name="Barker D."/>
            <person name="Barsanti P."/>
            <person name="Batterham P."/>
            <person name="Batzoglou S."/>
            <person name="Begun D."/>
            <person name="Bhutkar A."/>
            <person name="Blanco E."/>
            <person name="Bosak S.A."/>
            <person name="Bradley R.K."/>
            <person name="Brand A.D."/>
            <person name="Brent M.R."/>
            <person name="Brooks A.N."/>
            <person name="Brown R.H."/>
            <person name="Butlin R.K."/>
            <person name="Caggese C."/>
            <person name="Calvi B.R."/>
            <person name="Bernardo de Carvalho A."/>
            <person name="Caspi A."/>
            <person name="Castrezana S."/>
            <person name="Celniker S.E."/>
            <person name="Chang J.L."/>
            <person name="Chapple C."/>
            <person name="Chatterji S."/>
            <person name="Chinwalla A."/>
            <person name="Civetta A."/>
            <person name="Clifton S.W."/>
            <person name="Comeron J.M."/>
            <person name="Costello J.C."/>
            <person name="Coyne J.A."/>
            <person name="Daub J."/>
            <person name="David R.G."/>
            <person name="Delcher A.L."/>
            <person name="Delehaunty K."/>
            <person name="Do C.B."/>
            <person name="Ebling H."/>
            <person name="Edwards K."/>
            <person name="Eickbush T."/>
            <person name="Evans J.D."/>
            <person name="Filipski A."/>
            <person name="Findeiss S."/>
            <person name="Freyhult E."/>
            <person name="Fulton L."/>
            <person name="Fulton R."/>
            <person name="Garcia A.C."/>
            <person name="Gardiner A."/>
            <person name="Garfield D.A."/>
            <person name="Garvin B.E."/>
            <person name="Gibson G."/>
            <person name="Gilbert D."/>
            <person name="Gnerre S."/>
            <person name="Godfrey J."/>
            <person name="Good R."/>
            <person name="Gotea V."/>
            <person name="Gravely B."/>
            <person name="Greenberg A.J."/>
            <person name="Griffiths-Jones S."/>
            <person name="Gross S."/>
            <person name="Guigo R."/>
            <person name="Gustafson E.A."/>
            <person name="Haerty W."/>
            <person name="Hahn M.W."/>
            <person name="Halligan D.L."/>
            <person name="Halpern A.L."/>
            <person name="Halter G.M."/>
            <person name="Han M.V."/>
            <person name="Heger A."/>
            <person name="Hillier L."/>
            <person name="Hinrichs A.S."/>
            <person name="Holmes I."/>
            <person name="Hoskins R.A."/>
            <person name="Hubisz M.J."/>
            <person name="Hultmark D."/>
            <person name="Huntley M.A."/>
            <person name="Jaffe D.B."/>
            <person name="Jagadeeshan S."/>
            <person name="Jeck W.R."/>
            <person name="Johnson J."/>
            <person name="Jones C.D."/>
            <person name="Jordan W.C."/>
            <person name="Karpen G.H."/>
            <person name="Kataoka E."/>
            <person name="Keightley P.D."/>
            <person name="Kheradpour P."/>
            <person name="Kirkness E.F."/>
            <person name="Koerich L.B."/>
            <person name="Kristiansen K."/>
            <person name="Kudrna D."/>
            <person name="Kulathinal R.J."/>
            <person name="Kumar S."/>
            <person name="Kwok R."/>
            <person name="Lander E."/>
            <person name="Langley C.H."/>
            <person name="Lapoint R."/>
            <person name="Lazzaro B.P."/>
            <person name="Lee S.J."/>
            <person name="Levesque L."/>
            <person name="Li R."/>
            <person name="Lin C.F."/>
            <person name="Lin M.F."/>
            <person name="Lindblad-Toh K."/>
            <person name="Llopart A."/>
            <person name="Long M."/>
            <person name="Low L."/>
            <person name="Lozovsky E."/>
            <person name="Lu J."/>
            <person name="Luo M."/>
            <person name="Machado C.A."/>
            <person name="Makalowski W."/>
            <person name="Marzo M."/>
            <person name="Matsuda M."/>
            <person name="Matzkin L."/>
            <person name="McAllister B."/>
            <person name="McBride C.S."/>
            <person name="McKernan B."/>
            <person name="McKernan K."/>
            <person name="Mendez-Lago M."/>
            <person name="Minx P."/>
            <person name="Mollenhauer M.U."/>
            <person name="Montooth K."/>
            <person name="Mount S.M."/>
            <person name="Mu X."/>
            <person name="Myers E."/>
            <person name="Negre B."/>
            <person name="Newfeld S."/>
            <person name="Nielsen R."/>
            <person name="Noor M.A."/>
            <person name="O'Grady P."/>
            <person name="Pachter L."/>
            <person name="Papaceit M."/>
            <person name="Parisi M.J."/>
            <person name="Parisi M."/>
            <person name="Parts L."/>
            <person name="Pedersen J.S."/>
            <person name="Pesole G."/>
            <person name="Phillippy A.M."/>
            <person name="Ponting C.P."/>
            <person name="Pop M."/>
            <person name="Porcelli D."/>
            <person name="Powell J.R."/>
            <person name="Prohaska S."/>
            <person name="Pruitt K."/>
            <person name="Puig M."/>
            <person name="Quesneville H."/>
            <person name="Ram K.R."/>
            <person name="Rand D."/>
            <person name="Rasmussen M.D."/>
            <person name="Reed L.K."/>
            <person name="Reenan R."/>
            <person name="Reily A."/>
            <person name="Remington K.A."/>
            <person name="Rieger T.T."/>
            <person name="Ritchie M.G."/>
            <person name="Robin C."/>
            <person name="Rogers Y.H."/>
            <person name="Rohde C."/>
            <person name="Rozas J."/>
            <person name="Rubenfield M.J."/>
            <person name="Ruiz A."/>
            <person name="Russo S."/>
            <person name="Salzberg S.L."/>
            <person name="Sanchez-Gracia A."/>
            <person name="Saranga D.J."/>
            <person name="Sato H."/>
            <person name="Schaeffer S.W."/>
            <person name="Schatz M.C."/>
            <person name="Schlenke T."/>
            <person name="Schwartz R."/>
            <person name="Segarra C."/>
            <person name="Singh R.S."/>
            <person name="Sirot L."/>
            <person name="Sirota M."/>
            <person name="Sisneros N.B."/>
            <person name="Smith C.D."/>
            <person name="Smith T.F."/>
            <person name="Spieth J."/>
            <person name="Stage D.E."/>
            <person name="Stark A."/>
            <person name="Stephan W."/>
            <person name="Strausberg R.L."/>
            <person name="Strempel S."/>
            <person name="Sturgill D."/>
            <person name="Sutton G."/>
            <person name="Sutton G.G."/>
            <person name="Tao W."/>
            <person name="Teichmann S."/>
            <person name="Tobari Y.N."/>
            <person name="Tomimura Y."/>
            <person name="Tsolas J.M."/>
            <person name="Valente V.L."/>
            <person name="Venter E."/>
            <person name="Venter J.C."/>
            <person name="Vicario S."/>
            <person name="Vieira F.G."/>
            <person name="Vilella A.J."/>
            <person name="Villasante A."/>
            <person name="Walenz B."/>
            <person name="Wang J."/>
            <person name="Wasserman M."/>
            <person name="Watts T."/>
            <person name="Wilson D."/>
            <person name="Wilson R.K."/>
            <person name="Wing R.A."/>
            <person name="Wolfner M.F."/>
            <person name="Wong A."/>
            <person name="Wong G.K."/>
            <person name="Wu C.I."/>
            <person name="Wu G."/>
            <person name="Yamamoto D."/>
            <person name="Yang H.P."/>
            <person name="Yang S.P."/>
            <person name="Yorke J.A."/>
            <person name="Yoshida K."/>
            <person name="Zdobnov E."/>
            <person name="Zhang P."/>
            <person name="Zhang Y."/>
            <person name="Zimin A.V."/>
            <person name="Baldwin J."/>
            <person name="Abdouelleil A."/>
            <person name="Abdulkadir J."/>
            <person name="Abebe A."/>
            <person name="Abera B."/>
            <person name="Abreu J."/>
            <person name="Acer S.C."/>
            <person name="Aftuck L."/>
            <person name="Alexander A."/>
            <person name="An P."/>
            <person name="Anderson E."/>
            <person name="Anderson S."/>
            <person name="Arachi H."/>
            <person name="Azer M."/>
            <person name="Bachantsang P."/>
            <person name="Barry A."/>
            <person name="Bayul T."/>
            <person name="Berlin A."/>
            <person name="Bessette D."/>
            <person name="Bloom T."/>
            <person name="Blye J."/>
            <person name="Boguslavskiy L."/>
            <person name="Bonnet C."/>
            <person name="Boukhgalter B."/>
            <person name="Bourzgui I."/>
            <person name="Brown A."/>
            <person name="Cahill P."/>
            <person name="Channer S."/>
            <person name="Cheshatsang Y."/>
            <person name="Chuda L."/>
            <person name="Citroen M."/>
            <person name="Collymore A."/>
            <person name="Cooke P."/>
            <person name="Costello M."/>
            <person name="D'Aco K."/>
            <person name="Daza R."/>
            <person name="De Haan G."/>
            <person name="DeGray S."/>
            <person name="DeMaso C."/>
            <person name="Dhargay N."/>
            <person name="Dooley K."/>
            <person name="Dooley E."/>
            <person name="Doricent M."/>
            <person name="Dorje P."/>
            <person name="Dorjee K."/>
            <person name="Dupes A."/>
            <person name="Elong R."/>
            <person name="Falk J."/>
            <person name="Farina A."/>
            <person name="Faro S."/>
            <person name="Ferguson D."/>
            <person name="Fisher S."/>
            <person name="Foley C.D."/>
            <person name="Franke A."/>
            <person name="Friedrich D."/>
            <person name="Gadbois L."/>
            <person name="Gearin G."/>
            <person name="Gearin C.R."/>
            <person name="Giannoukos G."/>
            <person name="Goode T."/>
            <person name="Graham J."/>
            <person name="Grandbois E."/>
            <person name="Grewal S."/>
            <person name="Gyaltsen K."/>
            <person name="Hafez N."/>
            <person name="Hagos B."/>
            <person name="Hall J."/>
            <person name="Henson C."/>
            <person name="Hollinger A."/>
            <person name="Honan T."/>
            <person name="Huard M.D."/>
            <person name="Hughes L."/>
            <person name="Hurhula B."/>
            <person name="Husby M.E."/>
            <person name="Kamat A."/>
            <person name="Kanga B."/>
            <person name="Kashin S."/>
            <person name="Khazanovich D."/>
            <person name="Kisner P."/>
            <person name="Lance K."/>
            <person name="Lara M."/>
            <person name="Lee W."/>
            <person name="Lennon N."/>
            <person name="Letendre F."/>
            <person name="LeVine R."/>
            <person name="Lipovsky A."/>
            <person name="Liu X."/>
            <person name="Liu J."/>
            <person name="Liu S."/>
            <person name="Lokyitsang T."/>
            <person name="Lokyitsang Y."/>
            <person name="Lubonja R."/>
            <person name="Lui A."/>
            <person name="MacDonald P."/>
            <person name="Magnisalis V."/>
            <person name="Maru K."/>
            <person name="Matthews C."/>
            <person name="McCusker W."/>
            <person name="McDonough S."/>
            <person name="Mehta T."/>
            <person name="Meldrim J."/>
            <person name="Meneus L."/>
            <person name="Mihai O."/>
            <person name="Mihalev A."/>
            <person name="Mihova T."/>
            <person name="Mittelman R."/>
            <person name="Mlenga V."/>
            <person name="Montmayeur A."/>
            <person name="Mulrain L."/>
            <person name="Navidi A."/>
            <person name="Naylor J."/>
            <person name="Negash T."/>
            <person name="Nguyen T."/>
            <person name="Nguyen N."/>
            <person name="Nicol R."/>
            <person name="Norbu C."/>
            <person name="Norbu N."/>
            <person name="Novod N."/>
            <person name="O'Neill B."/>
            <person name="Osman S."/>
            <person name="Markiewicz E."/>
            <person name="Oyono O.L."/>
            <person name="Patti C."/>
            <person name="Phunkhang P."/>
            <person name="Pierre F."/>
            <person name="Priest M."/>
            <person name="Raghuraman S."/>
            <person name="Rege F."/>
            <person name="Reyes R."/>
            <person name="Rise C."/>
            <person name="Rogov P."/>
            <person name="Ross K."/>
            <person name="Ryan E."/>
            <person name="Settipalli S."/>
            <person name="Shea T."/>
            <person name="Sherpa N."/>
            <person name="Shi L."/>
            <person name="Shih D."/>
            <person name="Sparrow T."/>
            <person name="Spaulding J."/>
            <person name="Stalker J."/>
            <person name="Stange-Thomann N."/>
            <person name="Stavropoulos S."/>
            <person name="Stone C."/>
            <person name="Strader C."/>
            <person name="Tesfaye S."/>
            <person name="Thomson T."/>
            <person name="Thoulutsang Y."/>
            <person name="Thoulutsang D."/>
            <person name="Topham K."/>
            <person name="Topping I."/>
            <person name="Tsamla T."/>
            <person name="Vassiliev H."/>
            <person name="Vo A."/>
            <person name="Wangchuk T."/>
            <person name="Wangdi T."/>
            <person name="Weiand M."/>
            <person name="Wilkinson J."/>
            <person name="Wilson A."/>
            <person name="Yadav S."/>
            <person name="Young G."/>
            <person name="Yu Q."/>
            <person name="Zembek L."/>
            <person name="Zhong D."/>
            <person name="Zimmer A."/>
            <person name="Zwirko Z."/>
            <person name="Jaffe D.B."/>
            <person name="Alvarez P."/>
            <person name="Brockman W."/>
            <person name="Butler J."/>
            <person name="Chin C."/>
            <person name="Gnerre S."/>
            <person name="Grabherr M."/>
            <person name="Kleber M."/>
            <person name="Mauceli E."/>
            <person name="MacCallum I."/>
        </authorList>
    </citation>
    <scope>NUCLEOTIDE SEQUENCE [LARGE SCALE GENOMIC DNA]</scope>
    <source>
        <strain evidence="8">MSH-3</strain>
        <strain evidence="10">MSH-3 / Tucson 14011-0111.49</strain>
    </source>
</reference>
<organism evidence="10">
    <name type="scientific">Drosophila persimilis</name>
    <name type="common">Fruit fly</name>
    <dbReference type="NCBI Taxonomy" id="7234"/>
    <lineage>
        <taxon>Eukaryota</taxon>
        <taxon>Metazoa</taxon>
        <taxon>Ecdysozoa</taxon>
        <taxon>Arthropoda</taxon>
        <taxon>Hexapoda</taxon>
        <taxon>Insecta</taxon>
        <taxon>Pterygota</taxon>
        <taxon>Neoptera</taxon>
        <taxon>Endopterygota</taxon>
        <taxon>Diptera</taxon>
        <taxon>Brachycera</taxon>
        <taxon>Muscomorpha</taxon>
        <taxon>Ephydroidea</taxon>
        <taxon>Drosophilidae</taxon>
        <taxon>Drosophila</taxon>
        <taxon>Sophophora</taxon>
    </lineage>
</organism>
<evidence type="ECO:0000313" key="9">
    <source>
        <dbReference type="EMBL" id="EDW29424.1"/>
    </source>
</evidence>
<dbReference type="PROSITE" id="PS50127">
    <property type="entry name" value="UBC_2"/>
    <property type="match status" value="1"/>
</dbReference>
<proteinExistence type="predicted"/>
<dbReference type="PANTHER" id="PTHR24067">
    <property type="entry name" value="UBIQUITIN-CONJUGATING ENZYME E2"/>
    <property type="match status" value="1"/>
</dbReference>
<dbReference type="eggNOG" id="KOG0417">
    <property type="taxonomic scope" value="Eukaryota"/>
</dbReference>
<feature type="domain" description="UBC core" evidence="7">
    <location>
        <begin position="133"/>
        <end position="278"/>
    </location>
</feature>
<accession>B4GZJ4</accession>
<dbReference type="GO" id="GO:0005524">
    <property type="term" value="F:ATP binding"/>
    <property type="evidence" value="ECO:0007669"/>
    <property type="project" value="UniProtKB-KW"/>
</dbReference>
<dbReference type="FunFam" id="3.10.110.10:FF:000060">
    <property type="entry name" value="Ubiquitin conjugating enzyme (UbcB)"/>
    <property type="match status" value="1"/>
</dbReference>
<dbReference type="Pfam" id="PF00179">
    <property type="entry name" value="UQ_con"/>
    <property type="match status" value="1"/>
</dbReference>
<protein>
    <recommendedName>
        <fullName evidence="1">E2 ubiquitin-conjugating enzyme</fullName>
        <ecNumber evidence="1">2.3.2.23</ecNumber>
    </recommendedName>
</protein>
<dbReference type="KEGG" id="dpe:6598986"/>
<evidence type="ECO:0000256" key="4">
    <source>
        <dbReference type="ARBA" id="ARBA00022786"/>
    </source>
</evidence>
<evidence type="ECO:0000313" key="10">
    <source>
        <dbReference type="Proteomes" id="UP000008744"/>
    </source>
</evidence>
<dbReference type="STRING" id="7234.B4GZJ4"/>
<evidence type="ECO:0000256" key="3">
    <source>
        <dbReference type="ARBA" id="ARBA00022741"/>
    </source>
</evidence>
<dbReference type="OrthoDB" id="7851174at2759"/>
<dbReference type="SUPFAM" id="SSF54495">
    <property type="entry name" value="UBC-like"/>
    <property type="match status" value="1"/>
</dbReference>
<dbReference type="HOGENOM" id="CLU_059241_0_0_1"/>
<keyword evidence="10" id="KW-1185">Reference proteome</keyword>
<dbReference type="SMR" id="B4GZJ4"/>
<dbReference type="OMA" id="IEYVEMA"/>
<dbReference type="InterPro" id="IPR016135">
    <property type="entry name" value="UBQ-conjugating_enzyme/RWD"/>
</dbReference>
<keyword evidence="2" id="KW-0808">Transferase</keyword>
<name>B4GZJ4_DROPE</name>
<dbReference type="EMBL" id="CH479199">
    <property type="protein sequence ID" value="EDW29424.1"/>
    <property type="molecule type" value="Genomic_DNA"/>
</dbReference>
<evidence type="ECO:0000256" key="1">
    <source>
        <dbReference type="ARBA" id="ARBA00012486"/>
    </source>
</evidence>
<dbReference type="Gene3D" id="3.10.110.10">
    <property type="entry name" value="Ubiquitin Conjugating Enzyme"/>
    <property type="match status" value="1"/>
</dbReference>